<dbReference type="Gene3D" id="1.20.120.330">
    <property type="entry name" value="Nucleotidyltransferases domain 2"/>
    <property type="match status" value="1"/>
</dbReference>
<gene>
    <name evidence="3" type="ORF">CO097_00805</name>
    <name evidence="2" type="ORF">COZ07_10335</name>
    <name evidence="1" type="ORF">COZ58_03775</name>
</gene>
<dbReference type="Proteomes" id="UP000230646">
    <property type="component" value="Unassembled WGS sequence"/>
</dbReference>
<reference evidence="1" key="2">
    <citation type="submission" date="2017-09" db="EMBL/GenBank/DDBJ databases">
        <title>Depth-based differentiation of microbial function through sediment-hosted aquifers and enrichment of novel symbionts in the deep terrestrial subsurface.</title>
        <authorList>
            <person name="Probst A.J."/>
            <person name="Ladd B."/>
            <person name="Jarett J.K."/>
            <person name="Geller-Mcgrath D.E."/>
            <person name="Sieber C.M.K."/>
            <person name="Emerson J.B."/>
            <person name="Anantharaman K."/>
            <person name="Thomas B.C."/>
            <person name="Malmstrom R."/>
            <person name="Stieglmeier M."/>
            <person name="Klingl A."/>
            <person name="Woyke T."/>
            <person name="Ryan C.M."/>
            <person name="Banfield J.F."/>
        </authorList>
    </citation>
    <scope>NUCLEOTIDE SEQUENCE</scope>
    <source>
        <strain evidence="1">CG_4_8_14_3_um_filter_34_18</strain>
    </source>
</reference>
<reference evidence="4 5" key="1">
    <citation type="submission" date="2017-09" db="EMBL/GenBank/DDBJ databases">
        <title>Depth-based differentiation of microbial function through sediment-hosted aquifers and enrichment of novel symbionts in the deep terrestrial subsurface.</title>
        <authorList>
            <person name="Probst A.J."/>
            <person name="Ladd B."/>
            <person name="Jarett J.K."/>
            <person name="Geller-Mcgrath D.E."/>
            <person name="Sieber C.M."/>
            <person name="Emerson J.B."/>
            <person name="Anantharaman K."/>
            <person name="Thomas B.C."/>
            <person name="Malmstrom R."/>
            <person name="Stieglmeier M."/>
            <person name="Klingl A."/>
            <person name="Woyke T."/>
            <person name="Ryan C.M."/>
            <person name="Banfield J.F."/>
        </authorList>
    </citation>
    <scope>NUCLEOTIDE SEQUENCE [LARGE SCALE GENOMIC DNA]</scope>
    <source>
        <strain evidence="2">CG_4_10_14_3_um_filter_34_13</strain>
        <strain evidence="3">CG_4_9_14_3_um_filter_33_16</strain>
    </source>
</reference>
<sequence length="47" mass="5615">MGKFYDKLFDTRQKGDYADLVYFDKKEVGSWFDEAKKFISSIKNIIE</sequence>
<protein>
    <recommendedName>
        <fullName evidence="6">HEPN domain-containing protein</fullName>
    </recommendedName>
</protein>
<dbReference type="Proteomes" id="UP000228560">
    <property type="component" value="Unassembled WGS sequence"/>
</dbReference>
<evidence type="ECO:0000313" key="3">
    <source>
        <dbReference type="EMBL" id="PJB57948.1"/>
    </source>
</evidence>
<accession>A0A2M7PKR5</accession>
<dbReference type="EMBL" id="PFKO01000380">
    <property type="protein sequence ID" value="PIY31125.1"/>
    <property type="molecule type" value="Genomic_DNA"/>
</dbReference>
<dbReference type="EMBL" id="PFTV01000020">
    <property type="protein sequence ID" value="PJB57948.1"/>
    <property type="molecule type" value="Genomic_DNA"/>
</dbReference>
<evidence type="ECO:0000313" key="1">
    <source>
        <dbReference type="EMBL" id="PIX34485.1"/>
    </source>
</evidence>
<evidence type="ECO:0008006" key="6">
    <source>
        <dbReference type="Google" id="ProtNLM"/>
    </source>
</evidence>
<accession>A0A2M8CFY5</accession>
<evidence type="ECO:0000313" key="4">
    <source>
        <dbReference type="Proteomes" id="UP000228560"/>
    </source>
</evidence>
<dbReference type="AlphaFoldDB" id="A0A2M7PKR5"/>
<dbReference type="Proteomes" id="UP000231493">
    <property type="component" value="Unassembled WGS sequence"/>
</dbReference>
<evidence type="ECO:0000313" key="2">
    <source>
        <dbReference type="EMBL" id="PIY31125.1"/>
    </source>
</evidence>
<accession>A0A2M7K8L7</accession>
<organism evidence="2 5">
    <name type="scientific">Candidatus Infernicultor aquiphilus</name>
    <dbReference type="NCBI Taxonomy" id="1805029"/>
    <lineage>
        <taxon>Bacteria</taxon>
        <taxon>Pseudomonadati</taxon>
        <taxon>Atribacterota</taxon>
        <taxon>Candidatus Phoenicimicrobiia</taxon>
        <taxon>Candidatus Pheonicimicrobiales</taxon>
        <taxon>Candidatus Phoenicimicrobiaceae</taxon>
        <taxon>Candidatus Infernicultor</taxon>
    </lineage>
</organism>
<proteinExistence type="predicted"/>
<dbReference type="EMBL" id="PFIP01000069">
    <property type="protein sequence ID" value="PIX34485.1"/>
    <property type="molecule type" value="Genomic_DNA"/>
</dbReference>
<evidence type="ECO:0000313" key="5">
    <source>
        <dbReference type="Proteomes" id="UP000230646"/>
    </source>
</evidence>
<name>A0A2M7PKR5_9BACT</name>
<comment type="caution">
    <text evidence="2">The sequence shown here is derived from an EMBL/GenBank/DDBJ whole genome shotgun (WGS) entry which is preliminary data.</text>
</comment>